<feature type="compositionally biased region" description="Basic residues" evidence="2">
    <location>
        <begin position="47"/>
        <end position="56"/>
    </location>
</feature>
<accession>A0A182FU74</accession>
<name>A0A182FU74_ANOAL</name>
<dbReference type="VEuPathDB" id="VectorBase:AALB20_032341"/>
<dbReference type="GO" id="GO:0005737">
    <property type="term" value="C:cytoplasm"/>
    <property type="evidence" value="ECO:0007669"/>
    <property type="project" value="TreeGrafter"/>
</dbReference>
<dbReference type="Pfam" id="PF00621">
    <property type="entry name" value="RhoGEF"/>
    <property type="match status" value="3"/>
</dbReference>
<dbReference type="PANTHER" id="PTHR22826">
    <property type="entry name" value="RHO GUANINE EXCHANGE FACTOR-RELATED"/>
    <property type="match status" value="1"/>
</dbReference>
<feature type="region of interest" description="Disordered" evidence="2">
    <location>
        <begin position="69"/>
        <end position="118"/>
    </location>
</feature>
<dbReference type="GO" id="GO:0005085">
    <property type="term" value="F:guanyl-nucleotide exchange factor activity"/>
    <property type="evidence" value="ECO:0007669"/>
    <property type="project" value="UniProtKB-KW"/>
</dbReference>
<sequence length="3023" mass="346401">MSARYRTISGLLGLIEPNATGTAGSPTVPEVELLPEPSSADPESGNRKTRKRDSLRKLNVRHLVSRIEHHATESFERSFGGRFSRRRIGKEPPRADGPESVNGEEPQGGDVSCAGHGSGGRTWKMVHLSPRAEDVGGPGLAACSRDKQSAAADNAPDKISADSAEFSDSQLSEKVPRDNAMKTSTNTPSVDREDSGRWSICSDFERVSLPDVNDVCDTWNKFIYLRLSEANARHLNSYCPDFETTPFDEDYQPAEAANTIISLRFTAEELLRIVYGRSSDHILLEPDPGPDEIDDEVHSQASSDSAGDDCVFEDPPTTTEQLVAESLQPAATDSLDEGISFRESPVTSPELPHQSDIDMKISFLIDELLETERNYINTLQKGIATYVEAVFNDQTPPPPELSGKKYHLFGNLEYIYRFHRNAFLPKLLTTGNDVERIADVFIHFLENDSFYGYILYSMYHPKSQRVCEQHISFFDRHQQTHGDKLGVKSLILQPIQRLPRYQLMLASIFKLLIKKPGAISRNTQLHKVCVAEKRLQTLIGIMNESVTINDILQCEKAEDDEVELGFGVPKPAIVLKNQNHDNQVLFLYPKDNELVDRNKPINILHLGKFRSVYPVFINDLRLKRQYQGRLFVFERCVIYTEQLEQKCLTYRGHYSHQEIEYDFSNRQILRLSSRRHERLDIEVKINIQNPGKTHLVDIMATLKAIIDRREQRESFALDNGEVLAALRHTFASRNDSYRSSFSSTISELSLHSVTASLSLDAVGEEEEQSTTPTGGSRSQSLISAGGGCTDKMLHFQQHHERALEDGTSQYIRSLPTDVAGQLESMVELLEEMLRVQRAINYRLFEDEYHRLSCDSDVLYLCGVFRDCFQRSEFDVYLQYVEHVKRVESILMSFEQYFNGQPKRPGAIEQTIDTFLHLPVRYVNRCHHFFRVLWTQHKDEEAGNGQAVTVTGDVLRYVHQQMALLQRRVNENYQIRQLIMDVEFLNEIGLVKHSDEVKLEGSYALFRLMLTKTGLLCMKISAEMQHSNETYSSVTFYCPYTKLSIRASKRRGTHLYVYLDSRKTTLIFQSRQHRYLTIDQYNALSAQMKQKEREKKRSFFYVSSGSYKTPYDRSLPLSRSCARSLAYRVMHRGHHGSGRHGTAGRWHSGDDPEAPVAQLVGTIEQRQTLPQKKVAASDRVSCDSGISLESDPATVVPSPLAVRRRPAKPAATTGGPASGGAGGGACKASYVRRLTQLFENLSHEELHQRANEGNFLAEESYHNQRQQQATMYVSRPVTASSPLPATPLVAAAVAELHQVIEEPAVPEVSEFAPPTEATPLESEPEVAQEAIESGVEVLREVKSSRRSMAARVVSHRSTQVMSDGYYNYTDDEFDSTGDEEEDEDGHEKQHQQRNPDVGGRGNVQGELAPRADDFGESEQGSAPLLDDTSVPEAHNPELVSPEHRYKPQYDEEEDEFSSSSFDSDSDDEPFATSGCLRPDSDSSLKTSRVKSILQELLQNEANYVQTLGRGIENYVSIMGSKELPPGLRGQRYHIFGNIEKIHSLHQDQFLPMLERNRASIQGIAETFIRFLERDKFYCYIMFALNRPKSERICNRNLDFFQRRQADVDDKLGLNSFLLQPIQRLPRYKLLLAEINKEILKQMEDTLLEAVKGEIGILCKAEKRLERFIDIVNEAMSINDIQECYEERKCVQSELMNAYALTLNIFSQVAHAPMVLMLRPHTDRNPDKQNPINLFHQGKFRKMLEVDIYDWDQRRRYPAKMFLFERSAIYTEKCKTHLEYRGRYDYSEIGLYTENRNKVYLFARKRGIQEIEVHCNDMNEAQRLANHVERMMTQFALKEKERLRNMGARIDLPGRIPSVITLQHHRRSDLSIMSTASSIGSARESYESASQTTWSTDKPIAQLATLQKHFCQILSANRRYYFNQLPVELSSKIADFIRVYDRLLNVHVKRVYADLAKPDVGIDGVCELFIEYLKDDIFDDYNEYIRLFKPAAEVLKNIHKASRSSITDSMVAPTMDEFTFLCVQHWNKLQQFFQALVVQLSEQLNGGDMTSQDLFRKLAYVEVQVANFRQRLFQNYRLFNLDEKLCPEMLGLVVYSDRVRYDNETISSHRVLLCDRSVVCVKFHFVREFGRQTEKYTAFAFIDRFGREGLEPNVKVSKKSEVRLNVLQGTAKHAIDFGNTANRDKFFGQYCTTFARGSTVSGRAAGLSPVKQTNKPAVPPKPLQVGFSATERALFAQRANQIAERIYDTVCERYQPPVINAEQEPVPELRLAEEIEDPTSTDGYSSFESSSENEDEPDEPEPVRSPSPSPPAVRVEQDPEANESHLQQVIDEMLEKEQKYIDNLAHGIRSYIPAMYSQNLPAALRGQKNTIFVNLEEILATHRDHFLPDLNHAATDHTAGVHVVERIAQTFLDYIESDRFYCYVRYAMHQPEAELLVMRYSDYFLKIQNDLGDQLGLNSLLLQPIQRLPRYKLLLNEMVKDLLKDRDGLRTMNRRTALLCKVDKRLSNFIERVNQAINIRDVRQLRSYAPATVMMSALTPSSDVPLVMILQPEGNRNPDRDTPINLLYQGRFRRLFLLDIYDANVRRRYSGKLFAFEKLLLYVELVRDRMEYRGHFFDTELCHAEDGRNRIVLCAGPRGTQEIIVQSETNTEIQSLLALLHSMTRAVIYDEVREAPGEDQLQQYELEDDDDFTSSSCTTGADAEDQQEAWDEQRLTVALVEAQQQFLEVLVANRRFYLDTLTVELKIKLAAFISAFEAILTLHNQILEDLSQPADTVGPNEICQCFLRYLKTDHFAPYFDYLREFRKAIKWIQHGQRPSNFNNRVASTVEQFTFLCIEHLQEFNRYFEALIIKYSDDSSLNVPIDTELFQQLAFAQVRLHAFRVNLGQTYKLYLLDERIPSYGPLIYDDRATVYRPLREKDAGPCRMFICRRATICVRIKLEEPDELDGAGANKGDPSSREAERLLRIVFVDRFGGRGTLMRMRQSKRHSHRLNFMLDGLKFRIDFESKECKKRFFDRHVHQYAQ</sequence>
<feature type="compositionally biased region" description="Acidic residues" evidence="2">
    <location>
        <begin position="2289"/>
        <end position="2298"/>
    </location>
</feature>
<dbReference type="InterPro" id="IPR051336">
    <property type="entry name" value="RhoGEF_Guanine_NuclExch_SF"/>
</dbReference>
<dbReference type="InterPro" id="IPR035899">
    <property type="entry name" value="DBL_dom_sf"/>
</dbReference>
<protein>
    <recommendedName>
        <fullName evidence="3">DH domain-containing protein</fullName>
    </recommendedName>
</protein>
<dbReference type="PROSITE" id="PS50010">
    <property type="entry name" value="DH_2"/>
    <property type="match status" value="3"/>
</dbReference>
<feature type="region of interest" description="Disordered" evidence="2">
    <location>
        <begin position="1362"/>
        <end position="1482"/>
    </location>
</feature>
<feature type="domain" description="DH" evidence="3">
    <location>
        <begin position="360"/>
        <end position="545"/>
    </location>
</feature>
<dbReference type="CDD" id="cd00160">
    <property type="entry name" value="RhoGEF"/>
    <property type="match status" value="1"/>
</dbReference>
<feature type="region of interest" description="Disordered" evidence="2">
    <location>
        <begin position="16"/>
        <end position="56"/>
    </location>
</feature>
<feature type="region of interest" description="Disordered" evidence="2">
    <location>
        <begin position="1200"/>
        <end position="1222"/>
    </location>
</feature>
<evidence type="ECO:0000313" key="5">
    <source>
        <dbReference type="Proteomes" id="UP000069272"/>
    </source>
</evidence>
<evidence type="ECO:0000256" key="2">
    <source>
        <dbReference type="SAM" id="MobiDB-lite"/>
    </source>
</evidence>
<dbReference type="SUPFAM" id="SSF48065">
    <property type="entry name" value="DBL homology domain (DH-domain)"/>
    <property type="match status" value="4"/>
</dbReference>
<dbReference type="SMART" id="SM00325">
    <property type="entry name" value="RhoGEF"/>
    <property type="match status" value="3"/>
</dbReference>
<proteinExistence type="predicted"/>
<feature type="region of interest" description="Disordered" evidence="2">
    <location>
        <begin position="137"/>
        <end position="195"/>
    </location>
</feature>
<feature type="compositionally biased region" description="Basic and acidic residues" evidence="2">
    <location>
        <begin position="1439"/>
        <end position="1448"/>
    </location>
</feature>
<organism evidence="4 5">
    <name type="scientific">Anopheles albimanus</name>
    <name type="common">New world malaria mosquito</name>
    <dbReference type="NCBI Taxonomy" id="7167"/>
    <lineage>
        <taxon>Eukaryota</taxon>
        <taxon>Metazoa</taxon>
        <taxon>Ecdysozoa</taxon>
        <taxon>Arthropoda</taxon>
        <taxon>Hexapoda</taxon>
        <taxon>Insecta</taxon>
        <taxon>Pterygota</taxon>
        <taxon>Neoptera</taxon>
        <taxon>Endopterygota</taxon>
        <taxon>Diptera</taxon>
        <taxon>Nematocera</taxon>
        <taxon>Culicoidea</taxon>
        <taxon>Culicidae</taxon>
        <taxon>Anophelinae</taxon>
        <taxon>Anopheles</taxon>
    </lineage>
</organism>
<feature type="compositionally biased region" description="Acidic residues" evidence="2">
    <location>
        <begin position="1368"/>
        <end position="1383"/>
    </location>
</feature>
<dbReference type="VEuPathDB" id="VectorBase:AALB010109"/>
<dbReference type="EnsemblMetazoa" id="AALB010109-RA">
    <property type="protein sequence ID" value="AALB010109-PA"/>
    <property type="gene ID" value="AALB010109"/>
</dbReference>
<feature type="domain" description="DH" evidence="3">
    <location>
        <begin position="1487"/>
        <end position="1673"/>
    </location>
</feature>
<dbReference type="STRING" id="7167.A0A182FU74"/>
<evidence type="ECO:0000259" key="3">
    <source>
        <dbReference type="PROSITE" id="PS50010"/>
    </source>
</evidence>
<reference evidence="4" key="2">
    <citation type="submission" date="2022-08" db="UniProtKB">
        <authorList>
            <consortium name="EnsemblMetazoa"/>
        </authorList>
    </citation>
    <scope>IDENTIFICATION</scope>
    <source>
        <strain evidence="4">STECLA/ALBI9_A</strain>
    </source>
</reference>
<dbReference type="VEuPathDB" id="VectorBase:AALB20_030376"/>
<dbReference type="Proteomes" id="UP000069272">
    <property type="component" value="Chromosome 3R"/>
</dbReference>
<feature type="region of interest" description="Disordered" evidence="2">
    <location>
        <begin position="283"/>
        <end position="315"/>
    </location>
</feature>
<dbReference type="Gene3D" id="1.20.900.10">
    <property type="entry name" value="Dbl homology (DH) domain"/>
    <property type="match status" value="4"/>
</dbReference>
<feature type="compositionally biased region" description="Polar residues" evidence="2">
    <location>
        <begin position="769"/>
        <end position="781"/>
    </location>
</feature>
<feature type="region of interest" description="Disordered" evidence="2">
    <location>
        <begin position="2273"/>
        <end position="2322"/>
    </location>
</feature>
<evidence type="ECO:0000313" key="4">
    <source>
        <dbReference type="EnsemblMetazoa" id="AALB010109-PA"/>
    </source>
</evidence>
<reference evidence="4 5" key="1">
    <citation type="journal article" date="2017" name="G3 (Bethesda)">
        <title>The Physical Genome Mapping of Anopheles albimanus Corrected Scaffold Misassemblies and Identified Interarm Rearrangements in Genus Anopheles.</title>
        <authorList>
            <person name="Artemov G.N."/>
            <person name="Peery A.N."/>
            <person name="Jiang X."/>
            <person name="Tu Z."/>
            <person name="Stegniy V.N."/>
            <person name="Sharakhova M.V."/>
            <person name="Sharakhov I.V."/>
        </authorList>
    </citation>
    <scope>NUCLEOTIDE SEQUENCE [LARGE SCALE GENOMIC DNA]</scope>
    <source>
        <strain evidence="4 5">ALBI9_A</strain>
    </source>
</reference>
<keyword evidence="5" id="KW-1185">Reference proteome</keyword>
<keyword evidence="1" id="KW-0344">Guanine-nucleotide releasing factor</keyword>
<dbReference type="PANTHER" id="PTHR22826:SF209">
    <property type="entry name" value="DH DOMAIN-CONTAINING PROTEIN"/>
    <property type="match status" value="1"/>
</dbReference>
<feature type="domain" description="DH" evidence="3">
    <location>
        <begin position="2323"/>
        <end position="2514"/>
    </location>
</feature>
<feature type="compositionally biased region" description="Low complexity" evidence="2">
    <location>
        <begin position="28"/>
        <end position="39"/>
    </location>
</feature>
<evidence type="ECO:0000256" key="1">
    <source>
        <dbReference type="ARBA" id="ARBA00022658"/>
    </source>
</evidence>
<feature type="region of interest" description="Disordered" evidence="2">
    <location>
        <begin position="761"/>
        <end position="781"/>
    </location>
</feature>
<dbReference type="VEuPathDB" id="VectorBase:AALB20_029618"/>
<dbReference type="InterPro" id="IPR000219">
    <property type="entry name" value="DH_dom"/>
</dbReference>